<dbReference type="PANTHER" id="PTHR46558">
    <property type="entry name" value="TRACRIPTIONAL REGULATORY PROTEIN-RELATED-RELATED"/>
    <property type="match status" value="1"/>
</dbReference>
<dbReference type="InterPro" id="IPR001387">
    <property type="entry name" value="Cro/C1-type_HTH"/>
</dbReference>
<reference evidence="3 4" key="1">
    <citation type="submission" date="2016-11" db="EMBL/GenBank/DDBJ databases">
        <title>Whole Genome Sequence of Listeria newyorkensis.</title>
        <authorList>
            <person name="Frink S."/>
            <person name="Morales C."/>
            <person name="Kiang D."/>
        </authorList>
    </citation>
    <scope>NUCLEOTIDE SEQUENCE [LARGE SCALE GENOMIC DNA]</scope>
    <source>
        <strain evidence="3 4">F1604011-044</strain>
    </source>
</reference>
<comment type="caution">
    <text evidence="3">The sequence shown here is derived from an EMBL/GenBank/DDBJ whole genome shotgun (WGS) entry which is preliminary data.</text>
</comment>
<dbReference type="EMBL" id="MPDH01000014">
    <property type="protein sequence ID" value="PNP90645.1"/>
    <property type="molecule type" value="Genomic_DNA"/>
</dbReference>
<dbReference type="Pfam" id="PF01381">
    <property type="entry name" value="HTH_3"/>
    <property type="match status" value="1"/>
</dbReference>
<keyword evidence="1" id="KW-0238">DNA-binding</keyword>
<dbReference type="PROSITE" id="PS50943">
    <property type="entry name" value="HTH_CROC1"/>
    <property type="match status" value="1"/>
</dbReference>
<name>A0ABX4XLK1_9LIST</name>
<dbReference type="PANTHER" id="PTHR46558:SF13">
    <property type="entry name" value="HTH-TYPE TRANSCRIPTIONAL REGULATOR IMMR"/>
    <property type="match status" value="1"/>
</dbReference>
<proteinExistence type="predicted"/>
<organism evidence="3 4">
    <name type="scientific">Listeria newyorkensis</name>
    <dbReference type="NCBI Taxonomy" id="1497681"/>
    <lineage>
        <taxon>Bacteria</taxon>
        <taxon>Bacillati</taxon>
        <taxon>Bacillota</taxon>
        <taxon>Bacilli</taxon>
        <taxon>Bacillales</taxon>
        <taxon>Listeriaceae</taxon>
        <taxon>Listeria</taxon>
    </lineage>
</organism>
<dbReference type="SMART" id="SM00530">
    <property type="entry name" value="HTH_XRE"/>
    <property type="match status" value="1"/>
</dbReference>
<evidence type="ECO:0000256" key="1">
    <source>
        <dbReference type="ARBA" id="ARBA00023125"/>
    </source>
</evidence>
<dbReference type="Gene3D" id="1.10.260.40">
    <property type="entry name" value="lambda repressor-like DNA-binding domains"/>
    <property type="match status" value="1"/>
</dbReference>
<dbReference type="InterPro" id="IPR010982">
    <property type="entry name" value="Lambda_DNA-bd_dom_sf"/>
</dbReference>
<accession>A0ABX4XLK1</accession>
<evidence type="ECO:0000259" key="2">
    <source>
        <dbReference type="PROSITE" id="PS50943"/>
    </source>
</evidence>
<gene>
    <name evidence="3" type="ORF">BMT55_11750</name>
</gene>
<feature type="domain" description="HTH cro/C1-type" evidence="2">
    <location>
        <begin position="8"/>
        <end position="62"/>
    </location>
</feature>
<evidence type="ECO:0000313" key="3">
    <source>
        <dbReference type="EMBL" id="PNP90645.1"/>
    </source>
</evidence>
<protein>
    <recommendedName>
        <fullName evidence="2">HTH cro/C1-type domain-containing protein</fullName>
    </recommendedName>
</protein>
<dbReference type="Proteomes" id="UP000236500">
    <property type="component" value="Unassembled WGS sequence"/>
</dbReference>
<evidence type="ECO:0000313" key="4">
    <source>
        <dbReference type="Proteomes" id="UP000236500"/>
    </source>
</evidence>
<dbReference type="CDD" id="cd00093">
    <property type="entry name" value="HTH_XRE"/>
    <property type="match status" value="1"/>
</dbReference>
<keyword evidence="4" id="KW-1185">Reference proteome</keyword>
<dbReference type="RefSeq" id="WP_103034984.1">
    <property type="nucleotide sequence ID" value="NZ_MPDH01000014.1"/>
</dbReference>
<dbReference type="SUPFAM" id="SSF47413">
    <property type="entry name" value="lambda repressor-like DNA-binding domains"/>
    <property type="match status" value="1"/>
</dbReference>
<sequence length="119" mass="13766">MKKLGIKLKSARENKQMTQKQVAEKLDISIGTLSGYERNYRDPDTNTLQKLADLYEVSIDALMGRDQNKVNDIPVKDLAFDNLEGLTKEDLAKVNDYILMVKRHREEINKIENNLKENE</sequence>